<comment type="catalytic activity">
    <reaction evidence="7">
        <text>L-cysteinyl-[prolipoprotein] + a 1,2-diacyl-sn-glycero-3-phospho-(1'-sn-glycerol) = an S-1,2-diacyl-sn-glyceryl-L-cysteinyl-[prolipoprotein] + sn-glycerol 1-phosphate + H(+)</text>
        <dbReference type="Rhea" id="RHEA:56712"/>
        <dbReference type="Rhea" id="RHEA-COMP:14679"/>
        <dbReference type="Rhea" id="RHEA-COMP:14680"/>
        <dbReference type="ChEBI" id="CHEBI:15378"/>
        <dbReference type="ChEBI" id="CHEBI:29950"/>
        <dbReference type="ChEBI" id="CHEBI:57685"/>
        <dbReference type="ChEBI" id="CHEBI:64716"/>
        <dbReference type="ChEBI" id="CHEBI:140658"/>
        <dbReference type="EC" id="2.5.1.145"/>
    </reaction>
</comment>
<keyword evidence="5 7" id="KW-1133">Transmembrane helix</keyword>
<feature type="transmembrane region" description="Helical" evidence="7">
    <location>
        <begin position="32"/>
        <end position="54"/>
    </location>
</feature>
<evidence type="ECO:0000313" key="9">
    <source>
        <dbReference type="Proteomes" id="UP000732378"/>
    </source>
</evidence>
<comment type="subcellular location">
    <subcellularLocation>
        <location evidence="7">Cell membrane</location>
        <topology evidence="7">Multi-pass membrane protein</topology>
    </subcellularLocation>
</comment>
<dbReference type="Proteomes" id="UP000732378">
    <property type="component" value="Unassembled WGS sequence"/>
</dbReference>
<organism evidence="8 9">
    <name type="scientific">Nocardioides salarius</name>
    <dbReference type="NCBI Taxonomy" id="374513"/>
    <lineage>
        <taxon>Bacteria</taxon>
        <taxon>Bacillati</taxon>
        <taxon>Actinomycetota</taxon>
        <taxon>Actinomycetes</taxon>
        <taxon>Propionibacteriales</taxon>
        <taxon>Nocardioidaceae</taxon>
        <taxon>Nocardioides</taxon>
    </lineage>
</organism>
<sequence>MVLDLLAGLPVLPLSIPSPSEGTWYVGPLPLRGYALSIIAGIVAAIWIGERRWVARGGRAGDIQDLAIWAVPFGLVGARAYHVATDASRYFGEDGNPWQALYIWKGGLGIWGGIALGAVGVVVGARLKGIRLLPVLDAMAPGVLVAQALGRWGNWFNQELYGRPTDLPWGLEIDPVNWPPGRSFEPGTTFHPTFLYESLWGLAAFAVLVWADRRFRLGHGQVLAAYVALYTLGRGWIETLRIDDVELSDVGGLRFNVWTSIVLFVAAVAFLAWSRRRHPDREERVYEPGREPVEDATA</sequence>
<feature type="transmembrane region" description="Helical" evidence="7">
    <location>
        <begin position="102"/>
        <end position="125"/>
    </location>
</feature>
<gene>
    <name evidence="7" type="primary">lgt</name>
    <name evidence="8" type="ORF">JOE61_003931</name>
</gene>
<accession>A0ABS2MG05</accession>
<comment type="caution">
    <text evidence="8">The sequence shown here is derived from an EMBL/GenBank/DDBJ whole genome shotgun (WGS) entry which is preliminary data.</text>
</comment>
<comment type="pathway">
    <text evidence="7">Protein modification; lipoprotein biosynthesis (diacylglyceryl transfer).</text>
</comment>
<dbReference type="PANTHER" id="PTHR30589">
    <property type="entry name" value="PROLIPOPROTEIN DIACYLGLYCERYL TRANSFERASE"/>
    <property type="match status" value="1"/>
</dbReference>
<evidence type="ECO:0000256" key="4">
    <source>
        <dbReference type="ARBA" id="ARBA00022692"/>
    </source>
</evidence>
<feature type="transmembrane region" description="Helical" evidence="7">
    <location>
        <begin position="218"/>
        <end position="237"/>
    </location>
</feature>
<feature type="binding site" evidence="7">
    <location>
        <position position="151"/>
    </location>
    <ligand>
        <name>a 1,2-diacyl-sn-glycero-3-phospho-(1'-sn-glycerol)</name>
        <dbReference type="ChEBI" id="CHEBI:64716"/>
    </ligand>
</feature>
<feature type="transmembrane region" description="Helical" evidence="7">
    <location>
        <begin position="66"/>
        <end position="82"/>
    </location>
</feature>
<dbReference type="Pfam" id="PF01790">
    <property type="entry name" value="LGT"/>
    <property type="match status" value="1"/>
</dbReference>
<keyword evidence="3 7" id="KW-0808">Transferase</keyword>
<feature type="transmembrane region" description="Helical" evidence="7">
    <location>
        <begin position="194"/>
        <end position="211"/>
    </location>
</feature>
<comment type="function">
    <text evidence="7">Catalyzes the transfer of the diacylglyceryl group from phosphatidylglycerol to the sulfhydryl group of the N-terminal cysteine of a prolipoprotein, the first step in the formation of mature lipoproteins.</text>
</comment>
<evidence type="ECO:0000256" key="7">
    <source>
        <dbReference type="HAMAP-Rule" id="MF_01147"/>
    </source>
</evidence>
<feature type="transmembrane region" description="Helical" evidence="7">
    <location>
        <begin position="257"/>
        <end position="274"/>
    </location>
</feature>
<dbReference type="EMBL" id="JAFBBZ010000001">
    <property type="protein sequence ID" value="MBM7510117.1"/>
    <property type="molecule type" value="Genomic_DNA"/>
</dbReference>
<dbReference type="EC" id="2.5.1.145" evidence="7"/>
<dbReference type="InterPro" id="IPR001640">
    <property type="entry name" value="Lgt"/>
</dbReference>
<evidence type="ECO:0000256" key="5">
    <source>
        <dbReference type="ARBA" id="ARBA00022989"/>
    </source>
</evidence>
<evidence type="ECO:0000256" key="3">
    <source>
        <dbReference type="ARBA" id="ARBA00022679"/>
    </source>
</evidence>
<name>A0ABS2MG05_9ACTN</name>
<evidence type="ECO:0000313" key="8">
    <source>
        <dbReference type="EMBL" id="MBM7510117.1"/>
    </source>
</evidence>
<proteinExistence type="inferred from homology"/>
<dbReference type="GO" id="GO:0016740">
    <property type="term" value="F:transferase activity"/>
    <property type="evidence" value="ECO:0007669"/>
    <property type="project" value="UniProtKB-KW"/>
</dbReference>
<protein>
    <recommendedName>
        <fullName evidence="7">Phosphatidylglycerol--prolipoprotein diacylglyceryl transferase</fullName>
        <ecNumber evidence="7">2.5.1.145</ecNumber>
    </recommendedName>
</protein>
<comment type="similarity">
    <text evidence="1 7">Belongs to the Lgt family.</text>
</comment>
<keyword evidence="2 7" id="KW-1003">Cell membrane</keyword>
<dbReference type="PROSITE" id="PS01311">
    <property type="entry name" value="LGT"/>
    <property type="match status" value="1"/>
</dbReference>
<keyword evidence="6 7" id="KW-0472">Membrane</keyword>
<feature type="transmembrane region" description="Helical" evidence="7">
    <location>
        <begin position="132"/>
        <end position="150"/>
    </location>
</feature>
<evidence type="ECO:0000256" key="6">
    <source>
        <dbReference type="ARBA" id="ARBA00023136"/>
    </source>
</evidence>
<keyword evidence="9" id="KW-1185">Reference proteome</keyword>
<reference evidence="8 9" key="1">
    <citation type="submission" date="2021-01" db="EMBL/GenBank/DDBJ databases">
        <title>Sequencing the genomes of 1000 actinobacteria strains.</title>
        <authorList>
            <person name="Klenk H.-P."/>
        </authorList>
    </citation>
    <scope>NUCLEOTIDE SEQUENCE [LARGE SCALE GENOMIC DNA]</scope>
    <source>
        <strain evidence="8 9">DSM 18239</strain>
    </source>
</reference>
<dbReference type="RefSeq" id="WP_193670260.1">
    <property type="nucleotide sequence ID" value="NZ_JACDTV010000013.1"/>
</dbReference>
<evidence type="ECO:0000256" key="2">
    <source>
        <dbReference type="ARBA" id="ARBA00022475"/>
    </source>
</evidence>
<dbReference type="HAMAP" id="MF_01147">
    <property type="entry name" value="Lgt"/>
    <property type="match status" value="1"/>
</dbReference>
<dbReference type="NCBIfam" id="TIGR00544">
    <property type="entry name" value="lgt"/>
    <property type="match status" value="1"/>
</dbReference>
<evidence type="ECO:0000256" key="1">
    <source>
        <dbReference type="ARBA" id="ARBA00007150"/>
    </source>
</evidence>
<keyword evidence="4 7" id="KW-0812">Transmembrane</keyword>
<dbReference type="PANTHER" id="PTHR30589:SF0">
    <property type="entry name" value="PHOSPHATIDYLGLYCEROL--PROLIPOPROTEIN DIACYLGLYCERYL TRANSFERASE"/>
    <property type="match status" value="1"/>
</dbReference>